<dbReference type="InterPro" id="IPR021190">
    <property type="entry name" value="Pept_M10A"/>
</dbReference>
<feature type="binding site" evidence="11">
    <location>
        <position position="243"/>
    </location>
    <ligand>
        <name>Zn(2+)</name>
        <dbReference type="ChEBI" id="CHEBI:29105"/>
        <label>1</label>
    </ligand>
</feature>
<feature type="binding site" evidence="11">
    <location>
        <position position="248"/>
    </location>
    <ligand>
        <name>Ca(2+)</name>
        <dbReference type="ChEBI" id="CHEBI:29108"/>
        <label>1</label>
    </ligand>
</feature>
<dbReference type="InterPro" id="IPR002477">
    <property type="entry name" value="Peptidoglycan-bd-like"/>
</dbReference>
<evidence type="ECO:0000256" key="6">
    <source>
        <dbReference type="ARBA" id="ARBA00022833"/>
    </source>
</evidence>
<keyword evidence="11" id="KW-0106">Calcium</keyword>
<dbReference type="CDD" id="cd04278">
    <property type="entry name" value="ZnMc_MMP"/>
    <property type="match status" value="1"/>
</dbReference>
<dbReference type="InterPro" id="IPR024079">
    <property type="entry name" value="MetalloPept_cat_dom_sf"/>
</dbReference>
<keyword evidence="6 10" id="KW-0862">Zinc</keyword>
<comment type="similarity">
    <text evidence="1">Belongs to the peptidase M10A family. Matrix metalloproteinases (MMPs) subfamily.</text>
</comment>
<feature type="binding site" evidence="11">
    <location>
        <position position="226"/>
    </location>
    <ligand>
        <name>Ca(2+)</name>
        <dbReference type="ChEBI" id="CHEBI:29108"/>
        <label>3</label>
    </ligand>
</feature>
<feature type="signal peptide" evidence="13">
    <location>
        <begin position="1"/>
        <end position="29"/>
    </location>
</feature>
<gene>
    <name evidence="15" type="ORF">IFM89_005373</name>
</gene>
<reference evidence="15 16" key="1">
    <citation type="submission" date="2020-10" db="EMBL/GenBank/DDBJ databases">
        <title>The Coptis chinensis genome and diversification of protoberbering-type alkaloids.</title>
        <authorList>
            <person name="Wang B."/>
            <person name="Shu S."/>
            <person name="Song C."/>
            <person name="Liu Y."/>
        </authorList>
    </citation>
    <scope>NUCLEOTIDE SEQUENCE [LARGE SCALE GENOMIC DNA]</scope>
    <source>
        <strain evidence="15">HL-2020</strain>
        <tissue evidence="15">Leaf</tissue>
    </source>
</reference>
<feature type="domain" description="Peptidase metallopeptidase" evidence="14">
    <location>
        <begin position="150"/>
        <end position="312"/>
    </location>
</feature>
<dbReference type="GO" id="GO:0030198">
    <property type="term" value="P:extracellular matrix organization"/>
    <property type="evidence" value="ECO:0007669"/>
    <property type="project" value="TreeGrafter"/>
</dbReference>
<keyword evidence="7" id="KW-0482">Metalloprotease</keyword>
<evidence type="ECO:0000256" key="8">
    <source>
        <dbReference type="ARBA" id="ARBA00023145"/>
    </source>
</evidence>
<dbReference type="AlphaFoldDB" id="A0A835HCN4"/>
<dbReference type="GO" id="GO:0004222">
    <property type="term" value="F:metalloendopeptidase activity"/>
    <property type="evidence" value="ECO:0007669"/>
    <property type="project" value="InterPro"/>
</dbReference>
<evidence type="ECO:0000256" key="11">
    <source>
        <dbReference type="PIRSR" id="PIRSR621190-2"/>
    </source>
</evidence>
<dbReference type="GO" id="GO:0030574">
    <property type="term" value="P:collagen catabolic process"/>
    <property type="evidence" value="ECO:0007669"/>
    <property type="project" value="TreeGrafter"/>
</dbReference>
<dbReference type="EMBL" id="JADFTS010000007">
    <property type="protein sequence ID" value="KAF9595887.1"/>
    <property type="molecule type" value="Genomic_DNA"/>
</dbReference>
<proteinExistence type="inferred from homology"/>
<evidence type="ECO:0000313" key="15">
    <source>
        <dbReference type="EMBL" id="KAF9595887.1"/>
    </source>
</evidence>
<feature type="short sequence motif" description="Cysteine switch" evidence="12">
    <location>
        <begin position="115"/>
        <end position="142"/>
    </location>
</feature>
<dbReference type="Proteomes" id="UP000631114">
    <property type="component" value="Unassembled WGS sequence"/>
</dbReference>
<dbReference type="InterPro" id="IPR006026">
    <property type="entry name" value="Peptidase_Metallo"/>
</dbReference>
<feature type="binding site" evidence="10">
    <location>
        <position position="267"/>
    </location>
    <ligand>
        <name>Zn(2+)</name>
        <dbReference type="ChEBI" id="CHEBI:29105"/>
        <label>2</label>
        <note>catalytic</note>
    </ligand>
</feature>
<dbReference type="GO" id="GO:0006508">
    <property type="term" value="P:proteolysis"/>
    <property type="evidence" value="ECO:0007669"/>
    <property type="project" value="UniProtKB-KW"/>
</dbReference>
<dbReference type="SUPFAM" id="SSF55486">
    <property type="entry name" value="Metalloproteases ('zincins'), catalytic domain"/>
    <property type="match status" value="1"/>
</dbReference>
<dbReference type="SMART" id="SM00235">
    <property type="entry name" value="ZnMc"/>
    <property type="match status" value="1"/>
</dbReference>
<evidence type="ECO:0000256" key="10">
    <source>
        <dbReference type="PIRSR" id="PIRSR001191-2"/>
    </source>
</evidence>
<dbReference type="InterPro" id="IPR001818">
    <property type="entry name" value="Pept_M10_metallopeptidase"/>
</dbReference>
<dbReference type="InterPro" id="IPR033739">
    <property type="entry name" value="M10A_MMP"/>
</dbReference>
<dbReference type="InterPro" id="IPR021158">
    <property type="entry name" value="Pept_M10A_Zn_BS"/>
</dbReference>
<dbReference type="SUPFAM" id="SSF47090">
    <property type="entry name" value="PGBD-like"/>
    <property type="match status" value="1"/>
</dbReference>
<feature type="binding site" evidence="11">
    <location>
        <position position="218"/>
    </location>
    <ligand>
        <name>Zn(2+)</name>
        <dbReference type="ChEBI" id="CHEBI:29105"/>
        <label>1</label>
    </ligand>
</feature>
<evidence type="ECO:0000256" key="9">
    <source>
        <dbReference type="PIRSR" id="PIRSR001191-1"/>
    </source>
</evidence>
<feature type="chain" id="PRO_5032371442" description="Peptidase metallopeptidase domain-containing protein" evidence="13">
    <location>
        <begin position="30"/>
        <end position="314"/>
    </location>
</feature>
<sequence length="314" mass="35898">MGLKNYPTLGLQAFLVLVVMFMLPPLLFSKPNGHHFEFLQNLQGSHKGQKLDGVGKLKRYLEKFGYLHYNDHSTHANDEEFDDQLESAVKTYQLKYGLNETGHLCPRTTEMMMMPRCGVPDIINGTTRMKRHKHGPLSFHTVSHFVLFQGNRKWPYSINQAHLIYKFESSVPVIHIRLLRPAIVQAFAKWEYVIPFKFVEARRGQVANITIGFHRRNHGDPVGFDGPGGTLAHAFPPTIGMFHYDADEKWSTNPKPNEMDLETIAIHEIGHVLGLQHSAVPEAIMYGLFSPGEKKRRLHKDDVLGIRTLYGLHR</sequence>
<organism evidence="15 16">
    <name type="scientific">Coptis chinensis</name>
    <dbReference type="NCBI Taxonomy" id="261450"/>
    <lineage>
        <taxon>Eukaryota</taxon>
        <taxon>Viridiplantae</taxon>
        <taxon>Streptophyta</taxon>
        <taxon>Embryophyta</taxon>
        <taxon>Tracheophyta</taxon>
        <taxon>Spermatophyta</taxon>
        <taxon>Magnoliopsida</taxon>
        <taxon>Ranunculales</taxon>
        <taxon>Ranunculaceae</taxon>
        <taxon>Coptidoideae</taxon>
        <taxon>Coptis</taxon>
    </lineage>
</organism>
<dbReference type="PIRSF" id="PIRSF001191">
    <property type="entry name" value="Peptidase_M10A_matrix"/>
    <property type="match status" value="1"/>
</dbReference>
<protein>
    <recommendedName>
        <fullName evidence="14">Peptidase metallopeptidase domain-containing protein</fullName>
    </recommendedName>
</protein>
<evidence type="ECO:0000313" key="16">
    <source>
        <dbReference type="Proteomes" id="UP000631114"/>
    </source>
</evidence>
<feature type="binding site" evidence="10">
    <location>
        <position position="277"/>
    </location>
    <ligand>
        <name>Zn(2+)</name>
        <dbReference type="ChEBI" id="CHEBI:29105"/>
        <label>2</label>
        <note>catalytic</note>
    </ligand>
</feature>
<dbReference type="PANTHER" id="PTHR10201">
    <property type="entry name" value="MATRIX METALLOPROTEINASE"/>
    <property type="match status" value="1"/>
</dbReference>
<comment type="caution">
    <text evidence="15">The sequence shown here is derived from an EMBL/GenBank/DDBJ whole genome shotgun (WGS) entry which is preliminary data.</text>
</comment>
<comment type="cofactor">
    <cofactor evidence="11">
        <name>Ca(2+)</name>
        <dbReference type="ChEBI" id="CHEBI:29108"/>
    </cofactor>
    <text evidence="11">Can bind about 5 Ca(2+) ions per subunit.</text>
</comment>
<keyword evidence="2" id="KW-0645">Protease</keyword>
<accession>A0A835HCN4</accession>
<dbReference type="Pfam" id="PF01471">
    <property type="entry name" value="PG_binding_1"/>
    <property type="match status" value="1"/>
</dbReference>
<evidence type="ECO:0000256" key="3">
    <source>
        <dbReference type="ARBA" id="ARBA00022723"/>
    </source>
</evidence>
<dbReference type="OrthoDB" id="406838at2759"/>
<evidence type="ECO:0000259" key="14">
    <source>
        <dbReference type="SMART" id="SM00235"/>
    </source>
</evidence>
<evidence type="ECO:0000256" key="2">
    <source>
        <dbReference type="ARBA" id="ARBA00022670"/>
    </source>
</evidence>
<evidence type="ECO:0000256" key="5">
    <source>
        <dbReference type="ARBA" id="ARBA00022801"/>
    </source>
</evidence>
<evidence type="ECO:0000256" key="13">
    <source>
        <dbReference type="SAM" id="SignalP"/>
    </source>
</evidence>
<feature type="binding site" evidence="11">
    <location>
        <position position="225"/>
    </location>
    <ligand>
        <name>Ca(2+)</name>
        <dbReference type="ChEBI" id="CHEBI:29108"/>
        <label>3</label>
    </ligand>
</feature>
<feature type="binding site" evidence="11">
    <location>
        <position position="245"/>
    </location>
    <ligand>
        <name>Ca(2+)</name>
        <dbReference type="ChEBI" id="CHEBI:29108"/>
        <label>3</label>
    </ligand>
</feature>
<keyword evidence="3 10" id="KW-0479">Metal-binding</keyword>
<dbReference type="InterPro" id="IPR036365">
    <property type="entry name" value="PGBD-like_sf"/>
</dbReference>
<comment type="cofactor">
    <cofactor evidence="11">
        <name>Zn(2+)</name>
        <dbReference type="ChEBI" id="CHEBI:29105"/>
    </cofactor>
    <text evidence="11">Binds 2 Zn(2+) ions per subunit.</text>
</comment>
<dbReference type="Pfam" id="PF00413">
    <property type="entry name" value="Peptidase_M10"/>
    <property type="match status" value="1"/>
</dbReference>
<evidence type="ECO:0000256" key="4">
    <source>
        <dbReference type="ARBA" id="ARBA00022729"/>
    </source>
</evidence>
<dbReference type="PROSITE" id="PS00546">
    <property type="entry name" value="CYSTEINE_SWITCH"/>
    <property type="match status" value="1"/>
</dbReference>
<dbReference type="PRINTS" id="PR00138">
    <property type="entry name" value="MATRIXIN"/>
</dbReference>
<feature type="binding site" evidence="11">
    <location>
        <position position="233"/>
    </location>
    <ligand>
        <name>Zn(2+)</name>
        <dbReference type="ChEBI" id="CHEBI:29105"/>
        <label>1</label>
    </ligand>
</feature>
<evidence type="ECO:0000256" key="7">
    <source>
        <dbReference type="ARBA" id="ARBA00023049"/>
    </source>
</evidence>
<keyword evidence="16" id="KW-1185">Reference proteome</keyword>
<evidence type="ECO:0000256" key="12">
    <source>
        <dbReference type="PIRSR" id="PIRSR621190-5"/>
    </source>
</evidence>
<dbReference type="GO" id="GO:0031012">
    <property type="term" value="C:extracellular matrix"/>
    <property type="evidence" value="ECO:0007669"/>
    <property type="project" value="InterPro"/>
</dbReference>
<keyword evidence="5" id="KW-0378">Hydrolase</keyword>
<feature type="binding site" evidence="10">
    <location>
        <position position="271"/>
    </location>
    <ligand>
        <name>Zn(2+)</name>
        <dbReference type="ChEBI" id="CHEBI:29105"/>
        <label>2</label>
        <note>catalytic</note>
    </ligand>
</feature>
<keyword evidence="8" id="KW-0865">Zymogen</keyword>
<feature type="binding site" evidence="11">
    <location>
        <position position="285"/>
    </location>
    <ligand>
        <name>Zn(2+)</name>
        <dbReference type="ChEBI" id="CHEBI:29105"/>
        <label>2</label>
        <note>catalytic</note>
    </ligand>
</feature>
<feature type="active site" evidence="9">
    <location>
        <position position="268"/>
    </location>
</feature>
<feature type="binding site" evidence="11">
    <location>
        <position position="248"/>
    </location>
    <ligand>
        <name>Ca(2+)</name>
        <dbReference type="ChEBI" id="CHEBI:29108"/>
        <label>3</label>
    </ligand>
</feature>
<keyword evidence="4 13" id="KW-0732">Signal</keyword>
<evidence type="ECO:0000256" key="1">
    <source>
        <dbReference type="ARBA" id="ARBA00009614"/>
    </source>
</evidence>
<dbReference type="PANTHER" id="PTHR10201:SF213">
    <property type="entry name" value="METALLOENDOPROTEINASE 2-MMP-LIKE"/>
    <property type="match status" value="1"/>
</dbReference>
<dbReference type="Gene3D" id="3.40.390.10">
    <property type="entry name" value="Collagenase (Catalytic Domain)"/>
    <property type="match status" value="1"/>
</dbReference>
<name>A0A835HCN4_9MAGN</name>
<feature type="binding site" description="in inhibited form" evidence="11">
    <location>
        <position position="117"/>
    </location>
    <ligand>
        <name>Zn(2+)</name>
        <dbReference type="ChEBI" id="CHEBI:29105"/>
        <label>2</label>
        <note>catalytic</note>
    </ligand>
</feature>
<dbReference type="GO" id="GO:0008270">
    <property type="term" value="F:zinc ion binding"/>
    <property type="evidence" value="ECO:0007669"/>
    <property type="project" value="InterPro"/>
</dbReference>
<feature type="binding site" evidence="11">
    <location>
        <position position="220"/>
    </location>
    <ligand>
        <name>Zn(2+)</name>
        <dbReference type="ChEBI" id="CHEBI:29105"/>
        <label>1</label>
    </ligand>
</feature>